<dbReference type="EMBL" id="CAADJD010000024">
    <property type="protein sequence ID" value="VFS78916.1"/>
    <property type="molecule type" value="Genomic_DNA"/>
</dbReference>
<name>A0A485C3K9_KLUCR</name>
<dbReference type="Proteomes" id="UP000401081">
    <property type="component" value="Unassembled WGS sequence"/>
</dbReference>
<protein>
    <submittedName>
        <fullName evidence="1">Uncharacterized protein</fullName>
    </submittedName>
</protein>
<sequence>MKASTPVAEDASVLIFADVLTPVKLEKMGNKYGIHNAHTFGRMEPHLKADYREAQLILPIDNGDVLIEWRSDDPGTALMNRELPLNHHSDVIDHCIYLVDAAWCVNQSAN</sequence>
<organism evidence="1 2">
    <name type="scientific">Kluyvera cryocrescens</name>
    <name type="common">Kluyvera citrophila</name>
    <dbReference type="NCBI Taxonomy" id="580"/>
    <lineage>
        <taxon>Bacteria</taxon>
        <taxon>Pseudomonadati</taxon>
        <taxon>Pseudomonadota</taxon>
        <taxon>Gammaproteobacteria</taxon>
        <taxon>Enterobacterales</taxon>
        <taxon>Enterobacteriaceae</taxon>
        <taxon>Kluyvera</taxon>
    </lineage>
</organism>
<gene>
    <name evidence="1" type="ORF">NCTC12993_05728</name>
</gene>
<evidence type="ECO:0000313" key="1">
    <source>
        <dbReference type="EMBL" id="VFS78916.1"/>
    </source>
</evidence>
<proteinExistence type="predicted"/>
<keyword evidence="2" id="KW-1185">Reference proteome</keyword>
<accession>A0A485C3K9</accession>
<dbReference type="AlphaFoldDB" id="A0A485C3K9"/>
<evidence type="ECO:0000313" key="2">
    <source>
        <dbReference type="Proteomes" id="UP000401081"/>
    </source>
</evidence>
<reference evidence="1 2" key="1">
    <citation type="submission" date="2019-03" db="EMBL/GenBank/DDBJ databases">
        <authorList>
            <consortium name="Pathogen Informatics"/>
        </authorList>
    </citation>
    <scope>NUCLEOTIDE SEQUENCE [LARGE SCALE GENOMIC DNA]</scope>
    <source>
        <strain evidence="1 2">NCTC12993</strain>
    </source>
</reference>